<dbReference type="RefSeq" id="WP_167952538.1">
    <property type="nucleotide sequence ID" value="NZ_JAATJE010000001.1"/>
</dbReference>
<dbReference type="PANTHER" id="PTHR18640:SF5">
    <property type="entry name" value="SODIUM_BILE ACID COTRANSPORTER 7"/>
    <property type="match status" value="1"/>
</dbReference>
<feature type="transmembrane region" description="Helical" evidence="1">
    <location>
        <begin position="36"/>
        <end position="55"/>
    </location>
</feature>
<keyword evidence="1" id="KW-0812">Transmembrane</keyword>
<dbReference type="Pfam" id="PF13593">
    <property type="entry name" value="SBF_like"/>
    <property type="match status" value="1"/>
</dbReference>
<evidence type="ECO:0000313" key="2">
    <source>
        <dbReference type="EMBL" id="NJC32962.1"/>
    </source>
</evidence>
<feature type="transmembrane region" description="Helical" evidence="1">
    <location>
        <begin position="126"/>
        <end position="153"/>
    </location>
</feature>
<dbReference type="InterPro" id="IPR016833">
    <property type="entry name" value="Put_Na-Bile_cotransptr"/>
</dbReference>
<keyword evidence="3" id="KW-1185">Reference proteome</keyword>
<evidence type="ECO:0000256" key="1">
    <source>
        <dbReference type="SAM" id="Phobius"/>
    </source>
</evidence>
<accession>A0ABX0XJA9</accession>
<name>A0ABX0XJA9_9SPHN</name>
<evidence type="ECO:0000313" key="3">
    <source>
        <dbReference type="Proteomes" id="UP000734218"/>
    </source>
</evidence>
<feature type="transmembrane region" description="Helical" evidence="1">
    <location>
        <begin position="67"/>
        <end position="89"/>
    </location>
</feature>
<dbReference type="InterPro" id="IPR038770">
    <property type="entry name" value="Na+/solute_symporter_sf"/>
</dbReference>
<protein>
    <submittedName>
        <fullName evidence="2">Sodium/bile acid cotransporter 7</fullName>
    </submittedName>
</protein>
<feature type="transmembrane region" description="Helical" evidence="1">
    <location>
        <begin position="230"/>
        <end position="252"/>
    </location>
</feature>
<feature type="transmembrane region" description="Helical" evidence="1">
    <location>
        <begin position="165"/>
        <end position="183"/>
    </location>
</feature>
<feature type="transmembrane region" description="Helical" evidence="1">
    <location>
        <begin position="95"/>
        <end position="114"/>
    </location>
</feature>
<keyword evidence="1" id="KW-0472">Membrane</keyword>
<comment type="caution">
    <text evidence="2">The sequence shown here is derived from an EMBL/GenBank/DDBJ whole genome shotgun (WGS) entry which is preliminary data.</text>
</comment>
<feature type="transmembrane region" description="Helical" evidence="1">
    <location>
        <begin position="204"/>
        <end position="224"/>
    </location>
</feature>
<proteinExistence type="predicted"/>
<dbReference type="PANTHER" id="PTHR18640">
    <property type="entry name" value="SOLUTE CARRIER FAMILY 10 MEMBER 7"/>
    <property type="match status" value="1"/>
</dbReference>
<dbReference type="Gene3D" id="1.20.1530.20">
    <property type="match status" value="1"/>
</dbReference>
<dbReference type="PIRSF" id="PIRSF026166">
    <property type="entry name" value="UCP026166"/>
    <property type="match status" value="1"/>
</dbReference>
<dbReference type="EMBL" id="JAATJE010000001">
    <property type="protein sequence ID" value="NJC32962.1"/>
    <property type="molecule type" value="Genomic_DNA"/>
</dbReference>
<organism evidence="2 3">
    <name type="scientific">Sphingomonas jejuensis</name>
    <dbReference type="NCBI Taxonomy" id="904715"/>
    <lineage>
        <taxon>Bacteria</taxon>
        <taxon>Pseudomonadati</taxon>
        <taxon>Pseudomonadota</taxon>
        <taxon>Alphaproteobacteria</taxon>
        <taxon>Sphingomonadales</taxon>
        <taxon>Sphingomonadaceae</taxon>
        <taxon>Sphingomonas</taxon>
    </lineage>
</organism>
<keyword evidence="1" id="KW-1133">Transmembrane helix</keyword>
<dbReference type="Proteomes" id="UP000734218">
    <property type="component" value="Unassembled WGS sequence"/>
</dbReference>
<gene>
    <name evidence="2" type="ORF">GGR88_000436</name>
</gene>
<reference evidence="2 3" key="1">
    <citation type="submission" date="2020-03" db="EMBL/GenBank/DDBJ databases">
        <title>Genomic Encyclopedia of Type Strains, Phase IV (KMG-IV): sequencing the most valuable type-strain genomes for metagenomic binning, comparative biology and taxonomic classification.</title>
        <authorList>
            <person name="Goeker M."/>
        </authorList>
    </citation>
    <scope>NUCLEOTIDE SEQUENCE [LARGE SCALE GENOMIC DNA]</scope>
    <source>
        <strain evidence="2 3">DSM 27651</strain>
    </source>
</reference>
<sequence length="332" mass="34199">MSRLRRLLPDAFILMLLATVVVASVVPVGPETLERVGIVSTAAIMLLFFVHGLRIRPAAVLAGVRHWRLQGGIMAFGYILLPLVGVGIAAATAPLLGGGVAAGFIFLAVLPTTVQSSIAYSSLAGGNVAAAVVASALSNIAGVLLAPLLFALLAHAGGAGFNADGIARIAAILLLPFMAGQVSQRWLGAFAERHRAILGRLDRLTILLAVFTAFAEAVADGLWSRVDGETLAIIAAVTAGVLALAFAGAWWLGAILRLERPDRATLLFAGAHKSLATGAPMARILFPGGDAGAILLPLLLYHQLQLMLSAVIAARLARGPSTDTPSPSAKRA</sequence>
<feature type="transmembrane region" description="Helical" evidence="1">
    <location>
        <begin position="12"/>
        <end position="30"/>
    </location>
</feature>